<dbReference type="Gene3D" id="3.40.50.1820">
    <property type="entry name" value="alpha/beta hydrolase"/>
    <property type="match status" value="1"/>
</dbReference>
<gene>
    <name evidence="2" type="ORF">GCM10007925_16130</name>
</gene>
<dbReference type="SUPFAM" id="SSF53474">
    <property type="entry name" value="alpha/beta-Hydrolases"/>
    <property type="match status" value="1"/>
</dbReference>
<keyword evidence="2" id="KW-0378">Hydrolase</keyword>
<evidence type="ECO:0000313" key="3">
    <source>
        <dbReference type="Proteomes" id="UP001156703"/>
    </source>
</evidence>
<evidence type="ECO:0000313" key="2">
    <source>
        <dbReference type="EMBL" id="GLR47900.1"/>
    </source>
</evidence>
<evidence type="ECO:0000259" key="1">
    <source>
        <dbReference type="Pfam" id="PF00561"/>
    </source>
</evidence>
<dbReference type="GO" id="GO:0016787">
    <property type="term" value="F:hydrolase activity"/>
    <property type="evidence" value="ECO:0007669"/>
    <property type="project" value="UniProtKB-KW"/>
</dbReference>
<dbReference type="RefSeq" id="WP_051676698.1">
    <property type="nucleotide sequence ID" value="NZ_BSOO01000015.1"/>
</dbReference>
<dbReference type="Pfam" id="PF00561">
    <property type="entry name" value="Abhydrolase_1"/>
    <property type="match status" value="1"/>
</dbReference>
<feature type="domain" description="AB hydrolase-1" evidence="1">
    <location>
        <begin position="95"/>
        <end position="159"/>
    </location>
</feature>
<proteinExistence type="predicted"/>
<reference evidence="3" key="1">
    <citation type="journal article" date="2019" name="Int. J. Syst. Evol. Microbiol.">
        <title>The Global Catalogue of Microorganisms (GCM) 10K type strain sequencing project: providing services to taxonomists for standard genome sequencing and annotation.</title>
        <authorList>
            <consortium name="The Broad Institute Genomics Platform"/>
            <consortium name="The Broad Institute Genome Sequencing Center for Infectious Disease"/>
            <person name="Wu L."/>
            <person name="Ma J."/>
        </authorList>
    </citation>
    <scope>NUCLEOTIDE SEQUENCE [LARGE SCALE GENOMIC DNA]</scope>
    <source>
        <strain evidence="3">NBRC 102146</strain>
    </source>
</reference>
<comment type="caution">
    <text evidence="2">The sequence shown here is derived from an EMBL/GenBank/DDBJ whole genome shotgun (WGS) entry which is preliminary data.</text>
</comment>
<dbReference type="EMBL" id="BSOO01000015">
    <property type="protein sequence ID" value="GLR47900.1"/>
    <property type="molecule type" value="Genomic_DNA"/>
</dbReference>
<name>A0ABQ5Z8E2_9SPHN</name>
<sequence length="247" mass="27000">MNTSDLTRADPDCQPPPARLRVREIATMLPRTWRLLVKPTPLGPPDGPRCLVVPGFLAHDRSTLVLRQAFAAAGWRVHGWKAGVNLGAREDTLERLERRLDKLVRKGTGKPVLLVGWSLGGVYARELAFRRPDDIRAVVTLGSPFSGEPTWNNAWQLYEKVAGHSVHAPPIARSVGKPPAPTLALWSSQDGIVAPRSAYGLEEERDAAVELDCNHLGFVVTRPGAAQVVEATSAFLAERGLLPRLRP</sequence>
<dbReference type="InterPro" id="IPR029058">
    <property type="entry name" value="AB_hydrolase_fold"/>
</dbReference>
<protein>
    <submittedName>
        <fullName evidence="2">Alpha/beta hydrolase</fullName>
    </submittedName>
</protein>
<accession>A0ABQ5Z8E2</accession>
<dbReference type="InterPro" id="IPR000073">
    <property type="entry name" value="AB_hydrolase_1"/>
</dbReference>
<keyword evidence="3" id="KW-1185">Reference proteome</keyword>
<dbReference type="Proteomes" id="UP001156703">
    <property type="component" value="Unassembled WGS sequence"/>
</dbReference>
<organism evidence="2 3">
    <name type="scientific">Sphingomonas astaxanthinifaciens DSM 22298</name>
    <dbReference type="NCBI Taxonomy" id="1123267"/>
    <lineage>
        <taxon>Bacteria</taxon>
        <taxon>Pseudomonadati</taxon>
        <taxon>Pseudomonadota</taxon>
        <taxon>Alphaproteobacteria</taxon>
        <taxon>Sphingomonadales</taxon>
        <taxon>Sphingomonadaceae</taxon>
        <taxon>Sphingomonas</taxon>
    </lineage>
</organism>